<accession>A0A2V4VMC2</accession>
<dbReference type="Pfam" id="PF03160">
    <property type="entry name" value="Calx-beta"/>
    <property type="match status" value="2"/>
</dbReference>
<dbReference type="PANTHER" id="PTHR38340:SF1">
    <property type="entry name" value="S-LAYER PROTEIN"/>
    <property type="match status" value="1"/>
</dbReference>
<feature type="domain" description="Calx-beta" evidence="6">
    <location>
        <begin position="330"/>
        <end position="428"/>
    </location>
</feature>
<evidence type="ECO:0000256" key="3">
    <source>
        <dbReference type="ARBA" id="ARBA00022729"/>
    </source>
</evidence>
<dbReference type="EMBL" id="QJSU01000018">
    <property type="protein sequence ID" value="PYE36414.1"/>
    <property type="molecule type" value="Genomic_DNA"/>
</dbReference>
<dbReference type="GO" id="GO:0005509">
    <property type="term" value="F:calcium ion binding"/>
    <property type="evidence" value="ECO:0007669"/>
    <property type="project" value="InterPro"/>
</dbReference>
<keyword evidence="5" id="KW-0106">Calcium</keyword>
<dbReference type="Gene3D" id="2.60.40.1200">
    <property type="match status" value="1"/>
</dbReference>
<dbReference type="PRINTS" id="PR00313">
    <property type="entry name" value="CABNDNGRPT"/>
</dbReference>
<dbReference type="GO" id="GO:0007154">
    <property type="term" value="P:cell communication"/>
    <property type="evidence" value="ECO:0007669"/>
    <property type="project" value="InterPro"/>
</dbReference>
<evidence type="ECO:0000256" key="4">
    <source>
        <dbReference type="ARBA" id="ARBA00022737"/>
    </source>
</evidence>
<keyword evidence="2" id="KW-0964">Secreted</keyword>
<dbReference type="InterPro" id="IPR010221">
    <property type="entry name" value="VCBS_dom"/>
</dbReference>
<organism evidence="7 8">
    <name type="scientific">Psychrobacter fozii</name>
    <dbReference type="NCBI Taxonomy" id="198480"/>
    <lineage>
        <taxon>Bacteria</taxon>
        <taxon>Pseudomonadati</taxon>
        <taxon>Pseudomonadota</taxon>
        <taxon>Gammaproteobacteria</taxon>
        <taxon>Moraxellales</taxon>
        <taxon>Moraxellaceae</taxon>
        <taxon>Psychrobacter</taxon>
    </lineage>
</organism>
<dbReference type="InterPro" id="IPR040853">
    <property type="entry name" value="RapA2_cadherin-like"/>
</dbReference>
<dbReference type="SUPFAM" id="SSF141072">
    <property type="entry name" value="CalX-like"/>
    <property type="match status" value="3"/>
</dbReference>
<dbReference type="InterPro" id="IPR050557">
    <property type="entry name" value="RTX_toxin/Mannuronan_C5-epim"/>
</dbReference>
<evidence type="ECO:0000313" key="8">
    <source>
        <dbReference type="Proteomes" id="UP000247746"/>
    </source>
</evidence>
<dbReference type="InterPro" id="IPR001343">
    <property type="entry name" value="Hemolysn_Ca-bd"/>
</dbReference>
<proteinExistence type="predicted"/>
<dbReference type="PANTHER" id="PTHR38340">
    <property type="entry name" value="S-LAYER PROTEIN"/>
    <property type="match status" value="1"/>
</dbReference>
<dbReference type="PROSITE" id="PS00330">
    <property type="entry name" value="HEMOLYSIN_CALCIUM"/>
    <property type="match status" value="4"/>
</dbReference>
<dbReference type="Proteomes" id="UP000247746">
    <property type="component" value="Unassembled WGS sequence"/>
</dbReference>
<dbReference type="Pfam" id="PF00353">
    <property type="entry name" value="HemolysinCabind"/>
    <property type="match status" value="2"/>
</dbReference>
<keyword evidence="4" id="KW-0677">Repeat</keyword>
<sequence length="2991" mass="307476">MSIPAGSSILPTFTITPNDDAIYEVSEALSMSISNALNASIGTATDSATIFDEDATDGTVNEGDKPTVSITATDSQAIEGVDNVLSYTVEQDNESNFDTTVQVSVDSSSDIEASDIASITYTNSSGNVVTITGSTAIQAVLDGTTVLDVKVPTGSTVAPIITVTTNNDDIYENSEQLSFVITNADNAYIDSTVATGTILDEDAADGTPQEGDKPTAIVTGDSVTEGSALEFTVDLSNVSESVTTVALTLANGTAVLGTDTGTPVEVSLDGGNTFSTVTVAVDGTFSVDVPANSTDGIIVRVPTTNDNIDEPDETITLTASATDQVTLSTATGTIIDNDDAPVISIVGATLVNEDAGTVTYTVSLTNPSSTAVTVDYATSNGTATAGADYGASSGTLTFAPGEVTKTVTVAITDDTLFENSENYTIALSNASLNASIDSAQASVTTAITDNDIAPTITIEDTDAATTPQDNSVVEGTGNTVTGAINITNPQSVTALTINNTDVTTATTANPVIINGSEGQLVITGYNSATGTLTYAYTEDGSAETHNTAGDNVLDQFTVNLTNTAGGTSSDTLDIRIIDTAPVANPDTNSLTEETDKVTGNVLTATGAAASDAADSLGADATLVTAIESVTSATVAGTVGGGTQGDYGVLSLNADGSYSYDLDNDAAQYLAVDESLTETFNYTITDADGDSSMTTLTITINGTNDRPVITNTANGNNIIETAAAITEQADDIAITRTGTISFTDADDSDEPTITELAAENIYVYDPNNSTFTEINPLSAAQKAALSSIFTAENDAGSFEAGNWSIDAAATVLDFLPEGETITIRYAVQVNDNEGVTTAADGNEISTSEIRYVEVTIIGTNDGIALVNDTKTVKEDVTLTGNIFDNDIDDVDLGETLTVESYEVNGTTVSVTAGTNAATDVTIDGNTIGQLTVNSDGSYTFVPTANYSGTVPTITANVSNGLPVGDASRSADSETLDITVTPVSDRPTLSSVSVTTNEDTTVALGLTAPIISDSVDLTSNTDDSSERIGLITLRSVPTGVTLNYGSSSITASGGNITILLSDANVISSVGTPTINMTTAEFEAMTLTPPTDSATNISFRMSVTEYEVDSTGAIVSGVAGVTANMTISVNVQAVTDSSNNNGTGDDVSTFGYTTVVGDTGVVAGSAYTISAKEGEYINLPIITAFGDLVSAGNSSTETYGFVISGLQPDAVVSFTPAGSSTATEYTVDSNGQVLLGVDSASPTSTTLAVSGSSEPKISIKSAIYNSLDMDNITVSLYTQDHDADSTPANKTVELISTVTVDMTVTPVAGQVTANNVSTTEDTAITLDEFNFAVLDDEDGSSAVAEVITAIQFTLPEGWTYSDGTTETVGASGGTLIVITDTSNLSGLSLTPLAQSSTDTDIVFEVTSADLDDDGGLGASISATTELTQTVTITPVAEVVGSDMDGDSTIDLTINPDHVYTTAAQEDAAFNLGTDGAFNLIDGWSNQDDSIDFGTESHTTDANDSEQTEAHLTFGNKDGSTFTAIEGAVFTYIDSAGVTVSLTDSGSGVDIPAAYLNSVTVTPPDDYSEYNVASSATTAVKVEAVTTDYDEDTGSSVTATSGESYLTFTVEGVADVVSLGVDPATGFEDQAIVGKNERDGTVMPAVVTPEDGIKLNIRPSSRDNDGSEVYNVTIDDIPAGAQLYVDDNGTVTLLDTSSGSVTISDYTNVVDNLYFVSAENFGGTVNLKVSAVSVESDGNTSASSAVLNLPIRVFGQADLILNDELATVDVNGKAYTYTIAEDILDTNNLIALSEFFSDAAAITPYDVDIPAAEQVTYKVTGVPVGFDITGAVFLGGSGETRSWSVSLEALQDGTAQLVTPDNFAGEIDFTITGTTTEVVSGNSATHDTQSISIVVTPDAADGVVNDPQVLAVEDTWTTVNFLAAFTSSDTTNSADSAIGYEALETIILDAKVLIDADIALRVDNVEVTLVDGEIYTYDADQVIEIMYDDDKRHSDDNVSIPFDYTYTDTATLTDGSTITTTSSVITGKTVDVTFQAVTDAPSINLNVTDNTIVISSANDNNSASVIVSLSSDDQDGSESFTRLEITDVPAGIIVEGGILSGGTWYVDVPDTAITDTASTYTLVLTRDPNTADTPIGDITVTVTGITQDINGVGLSGSEARVSNTFVLNLDRDGTGENPIDPDLIATLETVPPLSQTEDGTVILSDVINATLKAATETTVSSYTFSLTDLPDGVLLSSTNAAVTVQKIGGQWLISVDNANGLTPNEALAAVTLTPPADFSTNDTSDVNQNLNFGVEFTALNNQGLETSADIDVSVEIKPVTDPINNDGETTTVSTDEDTSVAININLTNDADGDYVSLVDGKLYLQLDETGLTNVNSTTGVLTDSTGTALVAVTLADGEVGSIPAGTYYVVDVADTDATIDGVNPADSITVNYTPAANEDGTAIVKVYTTHTEVNNISGHDSGTLTYEHSYDITVAAQPDNLAITYDGVDAIAIGDEDTKIAIDYKINAVDEDDTAAAITIDEVPNGYLVYYTNTSGDVVLASNNGDSDGNGNNAWSIDTSKLANVNSGATGETDNIFIAPPADVSGVVTGIEMAVINNSGMASDPLIIDLDVTPVADDITFNPSTLLGSQGQWTTLNLNADMVDVDGSETVSIIVSGASLYGDVLELTTSDGTALDVTWTAPSGTEPGFYVISGVPYTSVNSLRVRSATSYIGSLDITLQTVETANGDTFTTATGTIQIDVKPTLVFNGTTEDDVLISVNQTAALKYSGGAGNDTFIGGSGKDTLNGDAGDDTLTGNAGNDTINGGEGNDTISGGLGNDILSGGAGVDTIDGGEGNDTINGGAGDDVINGGEGNDTISGGADADTIDGGAGNDTIVFDAADTVINGGDGSDTLLITDTSINFGSFDSSVLDNFEVLDITGNGAQSLTNLSTSDVINVTDSNNQLFVSGDNNDQISLTSQFVKQQTSDQAGYNLYQSTTDSSVALYIDTDITTTVI</sequence>
<evidence type="ECO:0000256" key="5">
    <source>
        <dbReference type="ARBA" id="ARBA00022837"/>
    </source>
</evidence>
<keyword evidence="3" id="KW-0732">Signal</keyword>
<evidence type="ECO:0000313" key="7">
    <source>
        <dbReference type="EMBL" id="PYE36414.1"/>
    </source>
</evidence>
<dbReference type="NCBIfam" id="TIGR01965">
    <property type="entry name" value="VCBS_repeat"/>
    <property type="match status" value="1"/>
</dbReference>
<evidence type="ECO:0000256" key="1">
    <source>
        <dbReference type="ARBA" id="ARBA00004613"/>
    </source>
</evidence>
<dbReference type="SUPFAM" id="SSF51120">
    <property type="entry name" value="beta-Roll"/>
    <property type="match status" value="1"/>
</dbReference>
<dbReference type="Pfam" id="PF17963">
    <property type="entry name" value="Big_9"/>
    <property type="match status" value="1"/>
</dbReference>
<evidence type="ECO:0000259" key="6">
    <source>
        <dbReference type="SMART" id="SM00237"/>
    </source>
</evidence>
<dbReference type="InterPro" id="IPR038081">
    <property type="entry name" value="CalX-like_sf"/>
</dbReference>
<dbReference type="Pfam" id="PF17803">
    <property type="entry name" value="Cadherin_4"/>
    <property type="match status" value="1"/>
</dbReference>
<dbReference type="Gene3D" id="2.60.40.2030">
    <property type="match status" value="3"/>
</dbReference>
<dbReference type="Gene3D" id="2.150.10.10">
    <property type="entry name" value="Serralysin-like metalloprotease, C-terminal"/>
    <property type="match status" value="2"/>
</dbReference>
<dbReference type="GO" id="GO:0016020">
    <property type="term" value="C:membrane"/>
    <property type="evidence" value="ECO:0007669"/>
    <property type="project" value="InterPro"/>
</dbReference>
<reference evidence="7 8" key="1">
    <citation type="submission" date="2018-06" db="EMBL/GenBank/DDBJ databases">
        <title>Genomic Encyclopedia of Type Strains, Phase III (KMG-III): the genomes of soil and plant-associated and newly described type strains.</title>
        <authorList>
            <person name="Whitman W."/>
        </authorList>
    </citation>
    <scope>NUCLEOTIDE SEQUENCE [LARGE SCALE GENOMIC DNA]</scope>
    <source>
        <strain evidence="7 8">CECT 5889</strain>
    </source>
</reference>
<dbReference type="GO" id="GO:0005576">
    <property type="term" value="C:extracellular region"/>
    <property type="evidence" value="ECO:0007669"/>
    <property type="project" value="UniProtKB-SubCell"/>
</dbReference>
<dbReference type="SMART" id="SM00237">
    <property type="entry name" value="Calx_beta"/>
    <property type="match status" value="1"/>
</dbReference>
<evidence type="ECO:0000256" key="2">
    <source>
        <dbReference type="ARBA" id="ARBA00022525"/>
    </source>
</evidence>
<dbReference type="InterPro" id="IPR018511">
    <property type="entry name" value="Hemolysin-typ_Ca-bd_CS"/>
</dbReference>
<dbReference type="InterPro" id="IPR003644">
    <property type="entry name" value="Calx_beta"/>
</dbReference>
<keyword evidence="8" id="KW-1185">Reference proteome</keyword>
<comment type="subcellular location">
    <subcellularLocation>
        <location evidence="1">Secreted</location>
    </subcellularLocation>
</comment>
<protein>
    <submittedName>
        <fullName evidence="7">VCBS repeat-containing protein</fullName>
    </submittedName>
</protein>
<dbReference type="InterPro" id="IPR011049">
    <property type="entry name" value="Serralysin-like_metalloprot_C"/>
</dbReference>
<comment type="caution">
    <text evidence="7">The sequence shown here is derived from an EMBL/GenBank/DDBJ whole genome shotgun (WGS) entry which is preliminary data.</text>
</comment>
<gene>
    <name evidence="7" type="ORF">DFP82_1181</name>
</gene>
<name>A0A2V4VMC2_9GAMM</name>